<dbReference type="AlphaFoldDB" id="A0A354M446"/>
<dbReference type="NCBIfam" id="TIGR01068">
    <property type="entry name" value="thioredoxin"/>
    <property type="match status" value="1"/>
</dbReference>
<evidence type="ECO:0000256" key="6">
    <source>
        <dbReference type="NCBIfam" id="TIGR01068"/>
    </source>
</evidence>
<keyword evidence="2" id="KW-0813">Transport</keyword>
<gene>
    <name evidence="8" type="primary">trxA</name>
    <name evidence="8" type="ORF">DDY73_09810</name>
</gene>
<dbReference type="RefSeq" id="WP_009319673.1">
    <property type="nucleotide sequence ID" value="NZ_CABKQP010000010.1"/>
</dbReference>
<dbReference type="PANTHER" id="PTHR45663">
    <property type="entry name" value="GEO12009P1"/>
    <property type="match status" value="1"/>
</dbReference>
<dbReference type="InterPro" id="IPR013766">
    <property type="entry name" value="Thioredoxin_domain"/>
</dbReference>
<keyword evidence="3" id="KW-0249">Electron transport</keyword>
<dbReference type="GO" id="GO:0015035">
    <property type="term" value="F:protein-disulfide reductase activity"/>
    <property type="evidence" value="ECO:0007669"/>
    <property type="project" value="UniProtKB-UniRule"/>
</dbReference>
<dbReference type="InterPro" id="IPR036249">
    <property type="entry name" value="Thioredoxin-like_sf"/>
</dbReference>
<dbReference type="EMBL" id="DNWC01000129">
    <property type="protein sequence ID" value="HBJ09285.1"/>
    <property type="molecule type" value="Genomic_DNA"/>
</dbReference>
<dbReference type="PROSITE" id="PS00194">
    <property type="entry name" value="THIOREDOXIN_1"/>
    <property type="match status" value="1"/>
</dbReference>
<accession>A0A354M446</accession>
<sequence>MPVIHLSEKEFSEKVVNIETISSQWKYKGDKPALIDFFATWCGPCKALSPILEELAEEYKDRIYIYKIDVDKEEKLSEIFGIRTVPTLLFSPLKGDPYMTSGVIPKHELKKKIEEILLK</sequence>
<reference evidence="8 9" key="1">
    <citation type="journal article" date="2018" name="Nat. Biotechnol.">
        <title>A standardized bacterial taxonomy based on genome phylogeny substantially revises the tree of life.</title>
        <authorList>
            <person name="Parks D.H."/>
            <person name="Chuvochina M."/>
            <person name="Waite D.W."/>
            <person name="Rinke C."/>
            <person name="Skarshewski A."/>
            <person name="Chaumeil P.A."/>
            <person name="Hugenholtz P."/>
        </authorList>
    </citation>
    <scope>NUCLEOTIDE SEQUENCE [LARGE SCALE GENOMIC DNA]</scope>
    <source>
        <strain evidence="8">UBA11482</strain>
    </source>
</reference>
<dbReference type="PRINTS" id="PR00421">
    <property type="entry name" value="THIOREDOXIN"/>
</dbReference>
<feature type="domain" description="Thioredoxin" evidence="7">
    <location>
        <begin position="1"/>
        <end position="118"/>
    </location>
</feature>
<comment type="similarity">
    <text evidence="1">Belongs to the thioredoxin family.</text>
</comment>
<dbReference type="InterPro" id="IPR017937">
    <property type="entry name" value="Thioredoxin_CS"/>
</dbReference>
<evidence type="ECO:0000256" key="2">
    <source>
        <dbReference type="ARBA" id="ARBA00022448"/>
    </source>
</evidence>
<evidence type="ECO:0000256" key="5">
    <source>
        <dbReference type="ARBA" id="ARBA00023284"/>
    </source>
</evidence>
<dbReference type="GO" id="GO:0005829">
    <property type="term" value="C:cytosol"/>
    <property type="evidence" value="ECO:0007669"/>
    <property type="project" value="TreeGrafter"/>
</dbReference>
<dbReference type="Gene3D" id="3.40.30.10">
    <property type="entry name" value="Glutaredoxin"/>
    <property type="match status" value="1"/>
</dbReference>
<organism evidence="8 9">
    <name type="scientific">Coprobacter fastidiosus</name>
    <dbReference type="NCBI Taxonomy" id="1099853"/>
    <lineage>
        <taxon>Bacteria</taxon>
        <taxon>Pseudomonadati</taxon>
        <taxon>Bacteroidota</taxon>
        <taxon>Bacteroidia</taxon>
        <taxon>Bacteroidales</taxon>
        <taxon>Barnesiellaceae</taxon>
        <taxon>Coprobacter</taxon>
    </lineage>
</organism>
<dbReference type="Proteomes" id="UP000262954">
    <property type="component" value="Unassembled WGS sequence"/>
</dbReference>
<dbReference type="SUPFAM" id="SSF52833">
    <property type="entry name" value="Thioredoxin-like"/>
    <property type="match status" value="1"/>
</dbReference>
<comment type="caution">
    <text evidence="8">The sequence shown here is derived from an EMBL/GenBank/DDBJ whole genome shotgun (WGS) entry which is preliminary data.</text>
</comment>
<keyword evidence="4" id="KW-1015">Disulfide bond</keyword>
<evidence type="ECO:0000256" key="1">
    <source>
        <dbReference type="ARBA" id="ARBA00008987"/>
    </source>
</evidence>
<dbReference type="PANTHER" id="PTHR45663:SF11">
    <property type="entry name" value="GEO12009P1"/>
    <property type="match status" value="1"/>
</dbReference>
<proteinExistence type="inferred from homology"/>
<dbReference type="GO" id="GO:0045454">
    <property type="term" value="P:cell redox homeostasis"/>
    <property type="evidence" value="ECO:0007669"/>
    <property type="project" value="TreeGrafter"/>
</dbReference>
<evidence type="ECO:0000259" key="7">
    <source>
        <dbReference type="PROSITE" id="PS51352"/>
    </source>
</evidence>
<dbReference type="InterPro" id="IPR005746">
    <property type="entry name" value="Thioredoxin"/>
</dbReference>
<keyword evidence="5" id="KW-0676">Redox-active center</keyword>
<evidence type="ECO:0000313" key="8">
    <source>
        <dbReference type="EMBL" id="HBJ09285.1"/>
    </source>
</evidence>
<evidence type="ECO:0000256" key="3">
    <source>
        <dbReference type="ARBA" id="ARBA00022982"/>
    </source>
</evidence>
<evidence type="ECO:0000313" key="9">
    <source>
        <dbReference type="Proteomes" id="UP000262954"/>
    </source>
</evidence>
<dbReference type="PROSITE" id="PS51352">
    <property type="entry name" value="THIOREDOXIN_2"/>
    <property type="match status" value="1"/>
</dbReference>
<name>A0A354M446_9BACT</name>
<dbReference type="Pfam" id="PF00085">
    <property type="entry name" value="Thioredoxin"/>
    <property type="match status" value="1"/>
</dbReference>
<protein>
    <recommendedName>
        <fullName evidence="6">Thioredoxin</fullName>
    </recommendedName>
</protein>
<evidence type="ECO:0000256" key="4">
    <source>
        <dbReference type="ARBA" id="ARBA00023157"/>
    </source>
</evidence>
<dbReference type="CDD" id="cd02947">
    <property type="entry name" value="TRX_family"/>
    <property type="match status" value="1"/>
</dbReference>